<evidence type="ECO:0000256" key="1">
    <source>
        <dbReference type="ARBA" id="ARBA00006484"/>
    </source>
</evidence>
<reference evidence="4 5" key="1">
    <citation type="journal article" date="2014" name="Int. J. Syst. Evol. Microbiol.">
        <title>Streptomyces hoynatensis sp. nov., isolated from deep marine sediment.</title>
        <authorList>
            <person name="Veyisoglu A."/>
            <person name="Sahin N."/>
        </authorList>
    </citation>
    <scope>NUCLEOTIDE SEQUENCE [LARGE SCALE GENOMIC DNA]</scope>
    <source>
        <strain evidence="4 5">KCTC 29097</strain>
    </source>
</reference>
<comment type="caution">
    <text evidence="4">The sequence shown here is derived from an EMBL/GenBank/DDBJ whole genome shotgun (WGS) entry which is preliminary data.</text>
</comment>
<evidence type="ECO:0000256" key="2">
    <source>
        <dbReference type="ARBA" id="ARBA00023002"/>
    </source>
</evidence>
<evidence type="ECO:0000256" key="3">
    <source>
        <dbReference type="ARBA" id="ARBA00071493"/>
    </source>
</evidence>
<dbReference type="Pfam" id="PF00106">
    <property type="entry name" value="adh_short"/>
    <property type="match status" value="1"/>
</dbReference>
<dbReference type="InterPro" id="IPR002347">
    <property type="entry name" value="SDR_fam"/>
</dbReference>
<organism evidence="4 5">
    <name type="scientific">Streptomyces hoynatensis</name>
    <dbReference type="NCBI Taxonomy" id="1141874"/>
    <lineage>
        <taxon>Bacteria</taxon>
        <taxon>Bacillati</taxon>
        <taxon>Actinomycetota</taxon>
        <taxon>Actinomycetes</taxon>
        <taxon>Kitasatosporales</taxon>
        <taxon>Streptomycetaceae</taxon>
        <taxon>Streptomyces</taxon>
    </lineage>
</organism>
<gene>
    <name evidence="4" type="ORF">D7294_29875</name>
</gene>
<dbReference type="PANTHER" id="PTHR24320:SF148">
    <property type="entry name" value="NAD(P)-BINDING ROSSMANN-FOLD SUPERFAMILY PROTEIN"/>
    <property type="match status" value="1"/>
</dbReference>
<dbReference type="PANTHER" id="PTHR24320">
    <property type="entry name" value="RETINOL DEHYDROGENASE"/>
    <property type="match status" value="1"/>
</dbReference>
<name>A0A3A9YHU8_9ACTN</name>
<dbReference type="SUPFAM" id="SSF51735">
    <property type="entry name" value="NAD(P)-binding Rossmann-fold domains"/>
    <property type="match status" value="1"/>
</dbReference>
<dbReference type="EMBL" id="RBAL01000032">
    <property type="protein sequence ID" value="RKN36688.1"/>
    <property type="molecule type" value="Genomic_DNA"/>
</dbReference>
<dbReference type="NCBIfam" id="NF004845">
    <property type="entry name" value="PRK06196.1"/>
    <property type="match status" value="1"/>
</dbReference>
<comment type="similarity">
    <text evidence="1">Belongs to the short-chain dehydrogenases/reductases (SDR) family.</text>
</comment>
<protein>
    <recommendedName>
        <fullName evidence="3">Probable oxidoreductase</fullName>
    </recommendedName>
</protein>
<keyword evidence="2" id="KW-0560">Oxidoreductase</keyword>
<dbReference type="PRINTS" id="PR00081">
    <property type="entry name" value="GDHRDH"/>
</dbReference>
<dbReference type="Proteomes" id="UP000272474">
    <property type="component" value="Unassembled WGS sequence"/>
</dbReference>
<dbReference type="OrthoDB" id="4577644at2"/>
<dbReference type="InterPro" id="IPR036291">
    <property type="entry name" value="NAD(P)-bd_dom_sf"/>
</dbReference>
<sequence length="327" mass="35133">MSAYAPTPQRPLGSGFGRESTVGDVLKGTDLSGKLAVFTGGYSGIGLPHTRELSRAGATVVVPARRPDLARERLAGLERVEIEPLDLADLASVRRFAAGFLASGRPIDILINNAAVMANPETRVGPGWESQFATNHLGHFALTNLLWPALAEGGARVVSVSSRGHKLSAIRWDDLHFERSYDKWQAYGQAKTANVLFALHLDRLGHEHGVRAFSVYPGGIRTPLQRHIDEAEMVAMGWIDRQGNDLIPWKDTDQGAATSAWASTSPQLAGRGGVYCENCDIATVADPGTEEGQMSGVNAYAIDPEQAERLWALSARLTGVDAFGPAR</sequence>
<evidence type="ECO:0000313" key="4">
    <source>
        <dbReference type="EMBL" id="RKN36688.1"/>
    </source>
</evidence>
<dbReference type="Gene3D" id="3.40.50.720">
    <property type="entry name" value="NAD(P)-binding Rossmann-like Domain"/>
    <property type="match status" value="1"/>
</dbReference>
<accession>A0A3A9YHU8</accession>
<dbReference type="AlphaFoldDB" id="A0A3A9YHU8"/>
<dbReference type="FunFam" id="3.40.50.720:FF:000594">
    <property type="entry name" value="Short-chain oxidoreductase"/>
    <property type="match status" value="1"/>
</dbReference>
<keyword evidence="5" id="KW-1185">Reference proteome</keyword>
<dbReference type="RefSeq" id="WP_120684945.1">
    <property type="nucleotide sequence ID" value="NZ_RBAL01000032.1"/>
</dbReference>
<proteinExistence type="inferred from homology"/>
<evidence type="ECO:0000313" key="5">
    <source>
        <dbReference type="Proteomes" id="UP000272474"/>
    </source>
</evidence>
<dbReference type="GO" id="GO:0016491">
    <property type="term" value="F:oxidoreductase activity"/>
    <property type="evidence" value="ECO:0007669"/>
    <property type="project" value="UniProtKB-KW"/>
</dbReference>